<accession>A0ABU3IF17</accession>
<organism evidence="3 4">
    <name type="scientific">Gleimia hominis</name>
    <dbReference type="NCBI Taxonomy" id="595468"/>
    <lineage>
        <taxon>Bacteria</taxon>
        <taxon>Bacillati</taxon>
        <taxon>Actinomycetota</taxon>
        <taxon>Actinomycetes</taxon>
        <taxon>Actinomycetales</taxon>
        <taxon>Actinomycetaceae</taxon>
        <taxon>Gleimia</taxon>
    </lineage>
</organism>
<dbReference type="PANTHER" id="PTHR11839:SF31">
    <property type="entry name" value="ADP-RIBOSE PYROPHOSPHATASE"/>
    <property type="match status" value="1"/>
</dbReference>
<evidence type="ECO:0000256" key="1">
    <source>
        <dbReference type="ARBA" id="ARBA00022801"/>
    </source>
</evidence>
<dbReference type="EMBL" id="JASXSX010000005">
    <property type="protein sequence ID" value="MDT3768067.1"/>
    <property type="molecule type" value="Genomic_DNA"/>
</dbReference>
<reference evidence="3 4" key="1">
    <citation type="submission" date="2023-06" db="EMBL/GenBank/DDBJ databases">
        <title>Draft genome sequence of Gleimia hominis type strain CCUG 57540T.</title>
        <authorList>
            <person name="Salva-Serra F."/>
            <person name="Cardew S."/>
            <person name="Jensie Markopoulos S."/>
            <person name="Ohlen M."/>
            <person name="Inganas E."/>
            <person name="Svensson-Stadler L."/>
            <person name="Moore E.R.B."/>
        </authorList>
    </citation>
    <scope>NUCLEOTIDE SEQUENCE [LARGE SCALE GENOMIC DNA]</scope>
    <source>
        <strain evidence="3 4">CCUG 57540</strain>
    </source>
</reference>
<dbReference type="InterPro" id="IPR015797">
    <property type="entry name" value="NUDIX_hydrolase-like_dom_sf"/>
</dbReference>
<feature type="domain" description="Nudix hydrolase" evidence="2">
    <location>
        <begin position="44"/>
        <end position="186"/>
    </location>
</feature>
<keyword evidence="1 3" id="KW-0378">Hydrolase</keyword>
<comment type="caution">
    <text evidence="3">The sequence shown here is derived from an EMBL/GenBank/DDBJ whole genome shotgun (WGS) entry which is preliminary data.</text>
</comment>
<evidence type="ECO:0000259" key="2">
    <source>
        <dbReference type="PROSITE" id="PS51462"/>
    </source>
</evidence>
<proteinExistence type="predicted"/>
<keyword evidence="4" id="KW-1185">Reference proteome</keyword>
<name>A0ABU3IF17_9ACTO</name>
<dbReference type="GO" id="GO:0016787">
    <property type="term" value="F:hydrolase activity"/>
    <property type="evidence" value="ECO:0007669"/>
    <property type="project" value="UniProtKB-KW"/>
</dbReference>
<dbReference type="SUPFAM" id="SSF55811">
    <property type="entry name" value="Nudix"/>
    <property type="match status" value="1"/>
</dbReference>
<dbReference type="InterPro" id="IPR000086">
    <property type="entry name" value="NUDIX_hydrolase_dom"/>
</dbReference>
<evidence type="ECO:0000313" key="4">
    <source>
        <dbReference type="Proteomes" id="UP001247542"/>
    </source>
</evidence>
<protein>
    <submittedName>
        <fullName evidence="3">NUDIX hydrolase</fullName>
        <ecNumber evidence="3">3.6.-.-</ecNumber>
    </submittedName>
</protein>
<dbReference type="Pfam" id="PF00293">
    <property type="entry name" value="NUDIX"/>
    <property type="match status" value="1"/>
</dbReference>
<evidence type="ECO:0000313" key="3">
    <source>
        <dbReference type="EMBL" id="MDT3768067.1"/>
    </source>
</evidence>
<dbReference type="CDD" id="cd24158">
    <property type="entry name" value="NUDIX_ADPRase_Rv1700"/>
    <property type="match status" value="1"/>
</dbReference>
<dbReference type="Gene3D" id="3.90.79.10">
    <property type="entry name" value="Nucleoside Triphosphate Pyrophosphohydrolase"/>
    <property type="match status" value="1"/>
</dbReference>
<dbReference type="RefSeq" id="WP_313274588.1">
    <property type="nucleotide sequence ID" value="NZ_JASXSX010000005.1"/>
</dbReference>
<sequence>MIADKPTSFPVVAHDRVWRGAVFDMDEDRVQLSENTTVVRHYVAHTGAVAIVALRWNDGRPQVALVNQYRHPVQATLWEIPAGLLDKPGERPLDAAKRELKEETDLEAQRWDVLVDFFTSPGGSTEALRIYLAREVSEVPLGERFEREDEEALMQTRWVDLEEAVAAIHGGQLHNPSAVMGLLATKSALDKDWAPLRPSDAPWMRSPLGR</sequence>
<dbReference type="PANTHER" id="PTHR11839">
    <property type="entry name" value="UDP/ADP-SUGAR PYROPHOSPHATASE"/>
    <property type="match status" value="1"/>
</dbReference>
<dbReference type="Proteomes" id="UP001247542">
    <property type="component" value="Unassembled WGS sequence"/>
</dbReference>
<gene>
    <name evidence="3" type="ORF">QS713_08355</name>
</gene>
<dbReference type="EC" id="3.6.-.-" evidence="3"/>
<dbReference type="PROSITE" id="PS51462">
    <property type="entry name" value="NUDIX"/>
    <property type="match status" value="1"/>
</dbReference>